<keyword evidence="8 10" id="KW-0472">Membrane</keyword>
<dbReference type="GO" id="GO:0016020">
    <property type="term" value="C:membrane"/>
    <property type="evidence" value="ECO:0007669"/>
    <property type="project" value="UniProtKB-SubCell"/>
</dbReference>
<dbReference type="GO" id="GO:0046872">
    <property type="term" value="F:metal ion binding"/>
    <property type="evidence" value="ECO:0007669"/>
    <property type="project" value="UniProtKB-KW"/>
</dbReference>
<comment type="function">
    <text evidence="9">May act as a catecholamine-responsive trans-membrane electron transporter.</text>
</comment>
<feature type="signal peptide" evidence="13">
    <location>
        <begin position="1"/>
        <end position="24"/>
    </location>
</feature>
<dbReference type="Proteomes" id="UP000594263">
    <property type="component" value="Unplaced"/>
</dbReference>
<accession>A0A7N0UBG8</accession>
<feature type="chain" id="PRO_5029582937" description="Cytochrome b561 and DOMON domain-containing protein" evidence="13">
    <location>
        <begin position="25"/>
        <end position="387"/>
    </location>
</feature>
<proteinExistence type="predicted"/>
<feature type="binding site" description="axial binding residue" evidence="11">
    <location>
        <position position="276"/>
    </location>
    <ligand>
        <name>heme b</name>
        <dbReference type="ChEBI" id="CHEBI:60344"/>
        <label>1</label>
    </ligand>
    <ligandPart>
        <name>Fe</name>
        <dbReference type="ChEBI" id="CHEBI:18248"/>
    </ligandPart>
</feature>
<feature type="transmembrane region" description="Helical" evidence="12">
    <location>
        <begin position="308"/>
        <end position="331"/>
    </location>
</feature>
<keyword evidence="11" id="KW-0408">Iron</keyword>
<feature type="domain" description="Cytochrome b561" evidence="15">
    <location>
        <begin position="170"/>
        <end position="367"/>
    </location>
</feature>
<dbReference type="Gramene" id="Kaladp0059s0298.1.v1.1">
    <property type="protein sequence ID" value="Kaladp0059s0298.1.v1.1"/>
    <property type="gene ID" value="Kaladp0059s0298.v1.1"/>
</dbReference>
<evidence type="ECO:0000256" key="8">
    <source>
        <dbReference type="ARBA" id="ARBA00023136"/>
    </source>
</evidence>
<keyword evidence="3 12" id="KW-0812">Transmembrane</keyword>
<keyword evidence="6 10" id="KW-0249">Electron transport</keyword>
<dbReference type="FunFam" id="1.20.120.1770:FF:000007">
    <property type="entry name" value="Cytochrome b561 and DOMON domain-containing protein"/>
    <property type="match status" value="1"/>
</dbReference>
<evidence type="ECO:0000256" key="12">
    <source>
        <dbReference type="SAM" id="Phobius"/>
    </source>
</evidence>
<feature type="transmembrane region" description="Helical" evidence="12">
    <location>
        <begin position="343"/>
        <end position="366"/>
    </location>
</feature>
<dbReference type="Gene3D" id="1.20.120.1770">
    <property type="match status" value="1"/>
</dbReference>
<keyword evidence="17" id="KW-1185">Reference proteome</keyword>
<feature type="transmembrane region" description="Helical" evidence="12">
    <location>
        <begin position="279"/>
        <end position="296"/>
    </location>
</feature>
<dbReference type="PROSITE" id="PS50836">
    <property type="entry name" value="DOMON"/>
    <property type="match status" value="1"/>
</dbReference>
<evidence type="ECO:0000256" key="7">
    <source>
        <dbReference type="ARBA" id="ARBA00022989"/>
    </source>
</evidence>
<dbReference type="InterPro" id="IPR005018">
    <property type="entry name" value="DOMON_domain"/>
</dbReference>
<dbReference type="AlphaFoldDB" id="A0A7N0UBG8"/>
<dbReference type="PANTHER" id="PTHR23130">
    <property type="entry name" value="CYTOCHROME B561 AND DOMON DOMAIN-CONTAINING PROTEIN"/>
    <property type="match status" value="1"/>
</dbReference>
<dbReference type="SMART" id="SM00665">
    <property type="entry name" value="B561"/>
    <property type="match status" value="1"/>
</dbReference>
<feature type="binding site" description="axial binding residue" evidence="11">
    <location>
        <position position="243"/>
    </location>
    <ligand>
        <name>heme b</name>
        <dbReference type="ChEBI" id="CHEBI:60344"/>
        <label>1</label>
    </ligand>
    <ligandPart>
        <name>Fe</name>
        <dbReference type="ChEBI" id="CHEBI:18248"/>
    </ligandPart>
</feature>
<feature type="transmembrane region" description="Helical" evidence="12">
    <location>
        <begin position="208"/>
        <end position="226"/>
    </location>
</feature>
<dbReference type="InterPro" id="IPR045265">
    <property type="entry name" value="AIR12_DOMON"/>
</dbReference>
<evidence type="ECO:0000256" key="1">
    <source>
        <dbReference type="ARBA" id="ARBA00004141"/>
    </source>
</evidence>
<comment type="subcellular location">
    <subcellularLocation>
        <location evidence="1">Membrane</location>
        <topology evidence="1">Multi-pass membrane protein</topology>
    </subcellularLocation>
</comment>
<keyword evidence="2 10" id="KW-0813">Transport</keyword>
<dbReference type="EnsemblPlants" id="Kaladp0059s0298.1.v1.1">
    <property type="protein sequence ID" value="Kaladp0059s0298.1.v1.1"/>
    <property type="gene ID" value="Kaladp0059s0298.v1.1"/>
</dbReference>
<dbReference type="CDD" id="cd08760">
    <property type="entry name" value="Cyt_b561_FRRS1_like"/>
    <property type="match status" value="1"/>
</dbReference>
<evidence type="ECO:0000259" key="15">
    <source>
        <dbReference type="PROSITE" id="PS50939"/>
    </source>
</evidence>
<feature type="binding site" description="axial binding residue" evidence="11">
    <location>
        <position position="312"/>
    </location>
    <ligand>
        <name>heme b</name>
        <dbReference type="ChEBI" id="CHEBI:60344"/>
        <label>1</label>
    </ligand>
    <ligandPart>
        <name>Fe</name>
        <dbReference type="ChEBI" id="CHEBI:18248"/>
    </ligandPart>
</feature>
<feature type="binding site" description="axial binding residue" evidence="11">
    <location>
        <position position="207"/>
    </location>
    <ligand>
        <name>heme b</name>
        <dbReference type="ChEBI" id="CHEBI:60344"/>
        <label>1</label>
    </ligand>
    <ligandPart>
        <name>Fe</name>
        <dbReference type="ChEBI" id="CHEBI:18248"/>
    </ligandPart>
</feature>
<reference evidence="16" key="1">
    <citation type="submission" date="2021-01" db="UniProtKB">
        <authorList>
            <consortium name="EnsemblPlants"/>
        </authorList>
    </citation>
    <scope>IDENTIFICATION</scope>
</reference>
<evidence type="ECO:0000256" key="10">
    <source>
        <dbReference type="PIRNR" id="PIRNR037471"/>
    </source>
</evidence>
<evidence type="ECO:0000256" key="3">
    <source>
        <dbReference type="ARBA" id="ARBA00022692"/>
    </source>
</evidence>
<evidence type="ECO:0000256" key="2">
    <source>
        <dbReference type="ARBA" id="ARBA00022448"/>
    </source>
</evidence>
<dbReference type="Pfam" id="PF03188">
    <property type="entry name" value="Cytochrom_B561"/>
    <property type="match status" value="1"/>
</dbReference>
<dbReference type="InterPro" id="IPR017214">
    <property type="entry name" value="UCP037471"/>
</dbReference>
<dbReference type="PROSITE" id="PS50939">
    <property type="entry name" value="CYTOCHROME_B561"/>
    <property type="match status" value="1"/>
</dbReference>
<name>A0A7N0UBG8_KALFE</name>
<evidence type="ECO:0000313" key="17">
    <source>
        <dbReference type="Proteomes" id="UP000594263"/>
    </source>
</evidence>
<feature type="domain" description="DOMON" evidence="14">
    <location>
        <begin position="47"/>
        <end position="161"/>
    </location>
</feature>
<dbReference type="CDD" id="cd09629">
    <property type="entry name" value="DOMON_CIL1_like"/>
    <property type="match status" value="1"/>
</dbReference>
<evidence type="ECO:0000256" key="4">
    <source>
        <dbReference type="ARBA" id="ARBA00022723"/>
    </source>
</evidence>
<protein>
    <recommendedName>
        <fullName evidence="10">Cytochrome b561 and DOMON domain-containing protein</fullName>
    </recommendedName>
</protein>
<dbReference type="Pfam" id="PF04526">
    <property type="entry name" value="DUF568"/>
    <property type="match status" value="1"/>
</dbReference>
<evidence type="ECO:0000313" key="16">
    <source>
        <dbReference type="EnsemblPlants" id="Kaladp0059s0298.1.v1.1"/>
    </source>
</evidence>
<evidence type="ECO:0000256" key="13">
    <source>
        <dbReference type="SAM" id="SignalP"/>
    </source>
</evidence>
<evidence type="ECO:0000256" key="5">
    <source>
        <dbReference type="ARBA" id="ARBA00022729"/>
    </source>
</evidence>
<dbReference type="PANTHER" id="PTHR23130:SF167">
    <property type="entry name" value="CYTOCHROME B561 AND DOMON DOMAIN-CONTAINING PROTEIN"/>
    <property type="match status" value="1"/>
</dbReference>
<comment type="cofactor">
    <cofactor evidence="10">
        <name>heme b</name>
        <dbReference type="ChEBI" id="CHEBI:60344"/>
    </cofactor>
    <text evidence="10">Binds 2 heme b groups non-covalently.</text>
</comment>
<dbReference type="InterPro" id="IPR006593">
    <property type="entry name" value="Cyt_b561/ferric_Rdtase_TM"/>
</dbReference>
<evidence type="ECO:0000259" key="14">
    <source>
        <dbReference type="PROSITE" id="PS50836"/>
    </source>
</evidence>
<dbReference type="PIRSF" id="PIRSF037471">
    <property type="entry name" value="UCP037471"/>
    <property type="match status" value="1"/>
</dbReference>
<keyword evidence="4 11" id="KW-0479">Metal-binding</keyword>
<evidence type="ECO:0000256" key="9">
    <source>
        <dbReference type="ARBA" id="ARBA00053871"/>
    </source>
</evidence>
<sequence length="387" mass="42281">MAYIDRFLTWGCFILTLLSSHASAQTCQTYTFSTNQAFSSCVDLPVLSSYLHWTYDNSTNTLSLAFRRSALPSSSWTAWAINPSVSGMVGSQAFVAHLQPNGSVKAYTSPVTQYTTTLAQGELSFPVGDVSATYVNGEMTIFASLGLPSNSTTLNQVWQTGPLSNWNPTRHEISGDNVRSMGTLDLLSGRVASTGGADSRVTRKNTHGILNAVSWGLMMPIGVIIARYLKVAKAADPAWFYLHASCQSAAYIIGIAGFATGLKLGNESEGLHYNHHRGIGIALICLATLQVLALFLRPNKDHKHRMKWSIYHHSVGYTVIILSVVNVFKGFGILKPAGEYRRAYVGVVITLAVVFAVLEVFTWVVVIRRRREEEEVEKLGNGGRQPA</sequence>
<keyword evidence="7 12" id="KW-1133">Transmembrane helix</keyword>
<dbReference type="OMA" id="NNEMVIY"/>
<feature type="transmembrane region" description="Helical" evidence="12">
    <location>
        <begin position="238"/>
        <end position="259"/>
    </location>
</feature>
<evidence type="ECO:0000256" key="11">
    <source>
        <dbReference type="PIRSR" id="PIRSR037471-1"/>
    </source>
</evidence>
<keyword evidence="5 13" id="KW-0732">Signal</keyword>
<evidence type="ECO:0000256" key="6">
    <source>
        <dbReference type="ARBA" id="ARBA00022982"/>
    </source>
</evidence>
<organism evidence="16 17">
    <name type="scientific">Kalanchoe fedtschenkoi</name>
    <name type="common">Lavender scallops</name>
    <name type="synonym">South American air plant</name>
    <dbReference type="NCBI Taxonomy" id="63787"/>
    <lineage>
        <taxon>Eukaryota</taxon>
        <taxon>Viridiplantae</taxon>
        <taxon>Streptophyta</taxon>
        <taxon>Embryophyta</taxon>
        <taxon>Tracheophyta</taxon>
        <taxon>Spermatophyta</taxon>
        <taxon>Magnoliopsida</taxon>
        <taxon>eudicotyledons</taxon>
        <taxon>Gunneridae</taxon>
        <taxon>Pentapetalae</taxon>
        <taxon>Saxifragales</taxon>
        <taxon>Crassulaceae</taxon>
        <taxon>Kalanchoe</taxon>
    </lineage>
</organism>